<evidence type="ECO:0000313" key="2">
    <source>
        <dbReference type="EMBL" id="MBO8481997.1"/>
    </source>
</evidence>
<dbReference type="Proteomes" id="UP000823772">
    <property type="component" value="Unassembled WGS sequence"/>
</dbReference>
<comment type="caution">
    <text evidence="2">The sequence shown here is derived from an EMBL/GenBank/DDBJ whole genome shotgun (WGS) entry which is preliminary data.</text>
</comment>
<dbReference type="AlphaFoldDB" id="A0A9D9NQE4"/>
<accession>A0A9D9NQE4</accession>
<feature type="transmembrane region" description="Helical" evidence="1">
    <location>
        <begin position="199"/>
        <end position="221"/>
    </location>
</feature>
<evidence type="ECO:0000256" key="1">
    <source>
        <dbReference type="SAM" id="Phobius"/>
    </source>
</evidence>
<organism evidence="2 3">
    <name type="scientific">Candidatus Merdivivens faecigallinarum</name>
    <dbReference type="NCBI Taxonomy" id="2840871"/>
    <lineage>
        <taxon>Bacteria</taxon>
        <taxon>Pseudomonadati</taxon>
        <taxon>Bacteroidota</taxon>
        <taxon>Bacteroidia</taxon>
        <taxon>Bacteroidales</taxon>
        <taxon>Muribaculaceae</taxon>
        <taxon>Muribaculaceae incertae sedis</taxon>
        <taxon>Candidatus Merdivivens</taxon>
    </lineage>
</organism>
<reference evidence="2" key="1">
    <citation type="submission" date="2020-10" db="EMBL/GenBank/DDBJ databases">
        <authorList>
            <person name="Gilroy R."/>
        </authorList>
    </citation>
    <scope>NUCLEOTIDE SEQUENCE</scope>
    <source>
        <strain evidence="2">B3-2255</strain>
    </source>
</reference>
<keyword evidence="1" id="KW-0812">Transmembrane</keyword>
<keyword evidence="1" id="KW-0472">Membrane</keyword>
<sequence>MMDLKRRVKRFFRKRKIGMRGRIVLGFSLLVLILFLSSIIAVFEYRHMSNYVSEMIAENIKSINTAHKLLSSCDNYNMTLLTAISDDSVKVLPGFDEEQFADDYEYLRGAVSGQSALSMADSVRYAYSAYLLVAGEIESVWLADFSDNNTRDWYFNRLQPIYYRLKGYIDRLSDYSYNALQTNSEALQESFYRSIMPEVIAVSVGILIAFLFMFFIVSRYVSPIRKMLSNIHDYERFDKTYTYTFEGGDELSELNEEVKDIIEQNISLKRHYNSNRED</sequence>
<reference evidence="2" key="2">
    <citation type="journal article" date="2021" name="PeerJ">
        <title>Extensive microbial diversity within the chicken gut microbiome revealed by metagenomics and culture.</title>
        <authorList>
            <person name="Gilroy R."/>
            <person name="Ravi A."/>
            <person name="Getino M."/>
            <person name="Pursley I."/>
            <person name="Horton D.L."/>
            <person name="Alikhan N.F."/>
            <person name="Baker D."/>
            <person name="Gharbi K."/>
            <person name="Hall N."/>
            <person name="Watson M."/>
            <person name="Adriaenssens E.M."/>
            <person name="Foster-Nyarko E."/>
            <person name="Jarju S."/>
            <person name="Secka A."/>
            <person name="Antonio M."/>
            <person name="Oren A."/>
            <person name="Chaudhuri R.R."/>
            <person name="La Ragione R."/>
            <person name="Hildebrand F."/>
            <person name="Pallen M.J."/>
        </authorList>
    </citation>
    <scope>NUCLEOTIDE SEQUENCE</scope>
    <source>
        <strain evidence="2">B3-2255</strain>
    </source>
</reference>
<evidence type="ECO:0000313" key="3">
    <source>
        <dbReference type="Proteomes" id="UP000823772"/>
    </source>
</evidence>
<name>A0A9D9NQE4_9BACT</name>
<proteinExistence type="predicted"/>
<dbReference type="EMBL" id="JADILY010000114">
    <property type="protein sequence ID" value="MBO8481997.1"/>
    <property type="molecule type" value="Genomic_DNA"/>
</dbReference>
<protein>
    <submittedName>
        <fullName evidence="2">Methyl-accepting chemotaxis protein</fullName>
    </submittedName>
</protein>
<gene>
    <name evidence="2" type="ORF">IAC87_05570</name>
</gene>
<keyword evidence="1" id="KW-1133">Transmembrane helix</keyword>